<dbReference type="Proteomes" id="UP001164929">
    <property type="component" value="Chromosome 2"/>
</dbReference>
<protein>
    <submittedName>
        <fullName evidence="2">Uncharacterized protein</fullName>
    </submittedName>
</protein>
<dbReference type="EMBL" id="JAQIZT010000002">
    <property type="protein sequence ID" value="KAJ7005519.1"/>
    <property type="molecule type" value="Genomic_DNA"/>
</dbReference>
<keyword evidence="3" id="KW-1185">Reference proteome</keyword>
<evidence type="ECO:0000313" key="1">
    <source>
        <dbReference type="EMBL" id="KAJ7005519.1"/>
    </source>
</evidence>
<evidence type="ECO:0000313" key="2">
    <source>
        <dbReference type="EMBL" id="KAJ7005525.1"/>
    </source>
</evidence>
<sequence>MSGYAVKTELRNSHQLSPQKNQMVFFFFTVMNEVVRSSIADVATWCSTGSYGGWAFPCLLPVFFLS</sequence>
<gene>
    <name evidence="1" type="ORF">NC653_004977</name>
    <name evidence="2" type="ORF">NC653_004983</name>
</gene>
<dbReference type="AlphaFoldDB" id="A0AAD6WAI6"/>
<comment type="caution">
    <text evidence="2">The sequence shown here is derived from an EMBL/GenBank/DDBJ whole genome shotgun (WGS) entry which is preliminary data.</text>
</comment>
<proteinExistence type="predicted"/>
<name>A0AAD6WAI6_9ROSI</name>
<reference evidence="2" key="1">
    <citation type="journal article" date="2023" name="Mol. Ecol. Resour.">
        <title>Chromosome-level genome assembly of a triploid poplar Populus alba 'Berolinensis'.</title>
        <authorList>
            <person name="Chen S."/>
            <person name="Yu Y."/>
            <person name="Wang X."/>
            <person name="Wang S."/>
            <person name="Zhang T."/>
            <person name="Zhou Y."/>
            <person name="He R."/>
            <person name="Meng N."/>
            <person name="Wang Y."/>
            <person name="Liu W."/>
            <person name="Liu Z."/>
            <person name="Liu J."/>
            <person name="Guo Q."/>
            <person name="Huang H."/>
            <person name="Sederoff R.R."/>
            <person name="Wang G."/>
            <person name="Qu G."/>
            <person name="Chen S."/>
        </authorList>
    </citation>
    <scope>NUCLEOTIDE SEQUENCE</scope>
    <source>
        <strain evidence="2">SC-2020</strain>
    </source>
</reference>
<accession>A0AAD6WAI6</accession>
<evidence type="ECO:0000313" key="3">
    <source>
        <dbReference type="Proteomes" id="UP001164929"/>
    </source>
</evidence>
<organism evidence="2 3">
    <name type="scientific">Populus alba x Populus x berolinensis</name>
    <dbReference type="NCBI Taxonomy" id="444605"/>
    <lineage>
        <taxon>Eukaryota</taxon>
        <taxon>Viridiplantae</taxon>
        <taxon>Streptophyta</taxon>
        <taxon>Embryophyta</taxon>
        <taxon>Tracheophyta</taxon>
        <taxon>Spermatophyta</taxon>
        <taxon>Magnoliopsida</taxon>
        <taxon>eudicotyledons</taxon>
        <taxon>Gunneridae</taxon>
        <taxon>Pentapetalae</taxon>
        <taxon>rosids</taxon>
        <taxon>fabids</taxon>
        <taxon>Malpighiales</taxon>
        <taxon>Salicaceae</taxon>
        <taxon>Saliceae</taxon>
        <taxon>Populus</taxon>
    </lineage>
</organism>
<dbReference type="EMBL" id="JAQIZT010000002">
    <property type="protein sequence ID" value="KAJ7005525.1"/>
    <property type="molecule type" value="Genomic_DNA"/>
</dbReference>